<evidence type="ECO:0000256" key="2">
    <source>
        <dbReference type="ARBA" id="ARBA00004141"/>
    </source>
</evidence>
<feature type="transmembrane region" description="Helical" evidence="12">
    <location>
        <begin position="85"/>
        <end position="102"/>
    </location>
</feature>
<feature type="transmembrane region" description="Helical" evidence="12">
    <location>
        <begin position="114"/>
        <end position="134"/>
    </location>
</feature>
<comment type="similarity">
    <text evidence="3">Belongs to the peptidase M50B family.</text>
</comment>
<protein>
    <recommendedName>
        <fullName evidence="13">Peptidase M50 domain-containing protein</fullName>
    </recommendedName>
</protein>
<keyword evidence="15" id="KW-1185">Reference proteome</keyword>
<proteinExistence type="inferred from homology"/>
<keyword evidence="8" id="KW-0862">Zinc</keyword>
<evidence type="ECO:0000256" key="3">
    <source>
        <dbReference type="ARBA" id="ARBA00007931"/>
    </source>
</evidence>
<dbReference type="InterPro" id="IPR008915">
    <property type="entry name" value="Peptidase_M50"/>
</dbReference>
<feature type="transmembrane region" description="Helical" evidence="12">
    <location>
        <begin position="383"/>
        <end position="403"/>
    </location>
</feature>
<evidence type="ECO:0000313" key="14">
    <source>
        <dbReference type="EMBL" id="ANC76456.1"/>
    </source>
</evidence>
<dbReference type="STRING" id="1221500.ABE65_006440"/>
<reference evidence="14 15" key="1">
    <citation type="submission" date="2016-04" db="EMBL/GenBank/DDBJ databases">
        <title>Complete genome sequence of Fictibacillus phosphorivorans G25-29, a strain toxic to nematodes.</title>
        <authorList>
            <person name="Zheng Z."/>
        </authorList>
    </citation>
    <scope>NUCLEOTIDE SEQUENCE [LARGE SCALE GENOMIC DNA]</scope>
    <source>
        <strain evidence="14 15">G25-29</strain>
    </source>
</reference>
<keyword evidence="5 12" id="KW-0812">Transmembrane</keyword>
<name>A0A160IKR7_9BACL</name>
<keyword evidence="9 12" id="KW-1133">Transmembrane helix</keyword>
<evidence type="ECO:0000256" key="7">
    <source>
        <dbReference type="ARBA" id="ARBA00022801"/>
    </source>
</evidence>
<evidence type="ECO:0000256" key="6">
    <source>
        <dbReference type="ARBA" id="ARBA00022723"/>
    </source>
</evidence>
<evidence type="ECO:0000256" key="5">
    <source>
        <dbReference type="ARBA" id="ARBA00022692"/>
    </source>
</evidence>
<dbReference type="GO" id="GO:0008237">
    <property type="term" value="F:metallopeptidase activity"/>
    <property type="evidence" value="ECO:0007669"/>
    <property type="project" value="UniProtKB-KW"/>
</dbReference>
<dbReference type="Proteomes" id="UP000076623">
    <property type="component" value="Chromosome"/>
</dbReference>
<evidence type="ECO:0000256" key="8">
    <source>
        <dbReference type="ARBA" id="ARBA00022833"/>
    </source>
</evidence>
<dbReference type="AlphaFoldDB" id="A0A160IKR7"/>
<dbReference type="GO" id="GO:0016020">
    <property type="term" value="C:membrane"/>
    <property type="evidence" value="ECO:0007669"/>
    <property type="project" value="UniProtKB-SubCell"/>
</dbReference>
<gene>
    <name evidence="14" type="ORF">ABE65_006440</name>
</gene>
<dbReference type="CDD" id="cd06160">
    <property type="entry name" value="S2P-M50_like_2"/>
    <property type="match status" value="1"/>
</dbReference>
<comment type="cofactor">
    <cofactor evidence="1">
        <name>Zn(2+)</name>
        <dbReference type="ChEBI" id="CHEBI:29105"/>
    </cofactor>
</comment>
<evidence type="ECO:0000259" key="13">
    <source>
        <dbReference type="Pfam" id="PF02163"/>
    </source>
</evidence>
<keyword evidence="6" id="KW-0479">Metal-binding</keyword>
<evidence type="ECO:0000256" key="9">
    <source>
        <dbReference type="ARBA" id="ARBA00022989"/>
    </source>
</evidence>
<dbReference type="KEGG" id="fpn:ABE65_006440"/>
<evidence type="ECO:0000256" key="4">
    <source>
        <dbReference type="ARBA" id="ARBA00022670"/>
    </source>
</evidence>
<feature type="transmembrane region" description="Helical" evidence="12">
    <location>
        <begin position="61"/>
        <end position="79"/>
    </location>
</feature>
<feature type="transmembrane region" description="Helical" evidence="12">
    <location>
        <begin position="140"/>
        <end position="158"/>
    </location>
</feature>
<evidence type="ECO:0000256" key="11">
    <source>
        <dbReference type="ARBA" id="ARBA00023136"/>
    </source>
</evidence>
<feature type="domain" description="Peptidase M50" evidence="13">
    <location>
        <begin position="61"/>
        <end position="133"/>
    </location>
</feature>
<dbReference type="EMBL" id="CP015378">
    <property type="protein sequence ID" value="ANC76456.1"/>
    <property type="molecule type" value="Genomic_DNA"/>
</dbReference>
<keyword evidence="10" id="KW-0482">Metalloprotease</keyword>
<comment type="subcellular location">
    <subcellularLocation>
        <location evidence="2">Membrane</location>
        <topology evidence="2">Multi-pass membrane protein</topology>
    </subcellularLocation>
</comment>
<keyword evidence="11 12" id="KW-0472">Membrane</keyword>
<keyword evidence="7" id="KW-0378">Hydrolase</keyword>
<dbReference type="GO" id="GO:0006508">
    <property type="term" value="P:proteolysis"/>
    <property type="evidence" value="ECO:0007669"/>
    <property type="project" value="UniProtKB-KW"/>
</dbReference>
<keyword evidence="4" id="KW-0645">Protease</keyword>
<feature type="transmembrane region" description="Helical" evidence="12">
    <location>
        <begin position="12"/>
        <end position="32"/>
    </location>
</feature>
<dbReference type="GO" id="GO:0046872">
    <property type="term" value="F:metal ion binding"/>
    <property type="evidence" value="ECO:0007669"/>
    <property type="project" value="UniProtKB-KW"/>
</dbReference>
<organism evidence="14 15">
    <name type="scientific">Fictibacillus phosphorivorans</name>
    <dbReference type="NCBI Taxonomy" id="1221500"/>
    <lineage>
        <taxon>Bacteria</taxon>
        <taxon>Bacillati</taxon>
        <taxon>Bacillota</taxon>
        <taxon>Bacilli</taxon>
        <taxon>Bacillales</taxon>
        <taxon>Fictibacillaceae</taxon>
        <taxon>Fictibacillus</taxon>
    </lineage>
</organism>
<evidence type="ECO:0000256" key="10">
    <source>
        <dbReference type="ARBA" id="ARBA00023049"/>
    </source>
</evidence>
<evidence type="ECO:0000313" key="15">
    <source>
        <dbReference type="Proteomes" id="UP000076623"/>
    </source>
</evidence>
<dbReference type="PANTHER" id="PTHR39188">
    <property type="entry name" value="MEMBRANE-ASSOCIATED ZINC METALLOPROTEASE M50B"/>
    <property type="match status" value="1"/>
</dbReference>
<dbReference type="PANTHER" id="PTHR39188:SF3">
    <property type="entry name" value="STAGE IV SPORULATION PROTEIN FB"/>
    <property type="match status" value="1"/>
</dbReference>
<sequence length="415" mass="47806">MAQKAEKQNQSRIWTIIAGIGLFLLSKLKWVFSLLKLGKFATLISMFISLGAYAAFYGWKFAVAIVYLIFVHEMGHLVAAKQKGIKTSPAIFIPFMGAAIGMKEMPKNAKDEAYIAYAGPLFGLLSFLPAVFLYETTGEPFWGLVIFLGALINLFNLFPVSPLDGGRIVGVLSTKIWFIGLLLVIPYLFISPDPIIFLVFIFGILTWWKRVREDFEQDKLKETLTLFQSEQDKLTEINQEMDEYKDMPNFGYIIGTYLEDVRVAKDRLKRNMPTGYSFPVLQDKKKIRKHRTLVEIEILNNRERFLQTLLKEYESNQRQREYIHNMYQEADPEEMAAIEELPNFSHSNLFEAYEQSLLAEKAKTEKQFEQTKNYYVSNTKTKVIVLIMYLLLAGVLSAFVVYGNQLMDANRFLIS</sequence>
<evidence type="ECO:0000256" key="1">
    <source>
        <dbReference type="ARBA" id="ARBA00001947"/>
    </source>
</evidence>
<accession>A0A160IKR7</accession>
<evidence type="ECO:0000256" key="12">
    <source>
        <dbReference type="SAM" id="Phobius"/>
    </source>
</evidence>
<dbReference type="Pfam" id="PF02163">
    <property type="entry name" value="Peptidase_M50"/>
    <property type="match status" value="1"/>
</dbReference>